<accession>A0A096BCS0</accession>
<keyword evidence="3" id="KW-1185">Reference proteome</keyword>
<dbReference type="Proteomes" id="UP000029629">
    <property type="component" value="Unassembled WGS sequence"/>
</dbReference>
<keyword evidence="1" id="KW-0812">Transmembrane</keyword>
<evidence type="ECO:0000313" key="2">
    <source>
        <dbReference type="EMBL" id="KGF30979.1"/>
    </source>
</evidence>
<organism evidence="2 3">
    <name type="scientific">Oligella urethralis DNF00040</name>
    <dbReference type="NCBI Taxonomy" id="1401065"/>
    <lineage>
        <taxon>Bacteria</taxon>
        <taxon>Pseudomonadati</taxon>
        <taxon>Pseudomonadota</taxon>
        <taxon>Betaproteobacteria</taxon>
        <taxon>Burkholderiales</taxon>
        <taxon>Alcaligenaceae</taxon>
        <taxon>Oligella</taxon>
    </lineage>
</organism>
<gene>
    <name evidence="2" type="ORF">HMPREF2130_05105</name>
</gene>
<feature type="transmembrane region" description="Helical" evidence="1">
    <location>
        <begin position="60"/>
        <end position="81"/>
    </location>
</feature>
<dbReference type="AlphaFoldDB" id="A0A096BCS0"/>
<comment type="caution">
    <text evidence="2">The sequence shown here is derived from an EMBL/GenBank/DDBJ whole genome shotgun (WGS) entry which is preliminary data.</text>
</comment>
<proteinExistence type="predicted"/>
<reference evidence="2 3" key="1">
    <citation type="submission" date="2014-07" db="EMBL/GenBank/DDBJ databases">
        <authorList>
            <person name="McCorrison J."/>
            <person name="Sanka R."/>
            <person name="Torralba M."/>
            <person name="Gillis M."/>
            <person name="Haft D.H."/>
            <person name="Methe B."/>
            <person name="Sutton G."/>
            <person name="Nelson K.E."/>
        </authorList>
    </citation>
    <scope>NUCLEOTIDE SEQUENCE [LARGE SCALE GENOMIC DNA]</scope>
    <source>
        <strain evidence="2 3">DNF00040</strain>
    </source>
</reference>
<keyword evidence="1" id="KW-0472">Membrane</keyword>
<keyword evidence="1" id="KW-1133">Transmembrane helix</keyword>
<protein>
    <submittedName>
        <fullName evidence="2">Uncharacterized protein</fullName>
    </submittedName>
</protein>
<name>A0A096BCS0_9BURK</name>
<dbReference type="GeneID" id="93428491"/>
<dbReference type="RefSeq" id="WP_018026747.1">
    <property type="nucleotide sequence ID" value="NZ_JRNI01000018.1"/>
</dbReference>
<dbReference type="EMBL" id="JRNI01000018">
    <property type="protein sequence ID" value="KGF30979.1"/>
    <property type="molecule type" value="Genomic_DNA"/>
</dbReference>
<sequence>MAVVLSMIAKGLYIIGGVTVFFAILCLSTLNAKPNAKNQALLAQLSPEQIAQGKKNARNAIIYIFLLGLILALIGYVLSVFSGRL</sequence>
<evidence type="ECO:0000256" key="1">
    <source>
        <dbReference type="SAM" id="Phobius"/>
    </source>
</evidence>
<evidence type="ECO:0000313" key="3">
    <source>
        <dbReference type="Proteomes" id="UP000029629"/>
    </source>
</evidence>
<feature type="transmembrane region" description="Helical" evidence="1">
    <location>
        <begin position="12"/>
        <end position="32"/>
    </location>
</feature>